<organism evidence="1 2">
    <name type="scientific">Scutellospora calospora</name>
    <dbReference type="NCBI Taxonomy" id="85575"/>
    <lineage>
        <taxon>Eukaryota</taxon>
        <taxon>Fungi</taxon>
        <taxon>Fungi incertae sedis</taxon>
        <taxon>Mucoromycota</taxon>
        <taxon>Glomeromycotina</taxon>
        <taxon>Glomeromycetes</taxon>
        <taxon>Diversisporales</taxon>
        <taxon>Gigasporaceae</taxon>
        <taxon>Scutellospora</taxon>
    </lineage>
</organism>
<reference evidence="1" key="1">
    <citation type="submission" date="2021-06" db="EMBL/GenBank/DDBJ databases">
        <authorList>
            <person name="Kallberg Y."/>
            <person name="Tangrot J."/>
            <person name="Rosling A."/>
        </authorList>
    </citation>
    <scope>NUCLEOTIDE SEQUENCE</scope>
    <source>
        <strain evidence="1">AU212A</strain>
    </source>
</reference>
<evidence type="ECO:0000313" key="1">
    <source>
        <dbReference type="EMBL" id="CAG8672997.1"/>
    </source>
</evidence>
<comment type="caution">
    <text evidence="1">The sequence shown here is derived from an EMBL/GenBank/DDBJ whole genome shotgun (WGS) entry which is preliminary data.</text>
</comment>
<keyword evidence="2" id="KW-1185">Reference proteome</keyword>
<name>A0ACA9NX33_9GLOM</name>
<feature type="non-terminal residue" evidence="1">
    <location>
        <position position="42"/>
    </location>
</feature>
<dbReference type="EMBL" id="CAJVPM010029358">
    <property type="protein sequence ID" value="CAG8672997.1"/>
    <property type="molecule type" value="Genomic_DNA"/>
</dbReference>
<accession>A0ACA9NX33</accession>
<dbReference type="Proteomes" id="UP000789860">
    <property type="component" value="Unassembled WGS sequence"/>
</dbReference>
<gene>
    <name evidence="1" type="ORF">SCALOS_LOCUS9448</name>
</gene>
<proteinExistence type="predicted"/>
<feature type="non-terminal residue" evidence="1">
    <location>
        <position position="1"/>
    </location>
</feature>
<sequence>YYIDASYLEALKRTREKYISLNRAYKEIISEESTKDNIKEQM</sequence>
<protein>
    <submittedName>
        <fullName evidence="1">5748_t:CDS:1</fullName>
    </submittedName>
</protein>
<evidence type="ECO:0000313" key="2">
    <source>
        <dbReference type="Proteomes" id="UP000789860"/>
    </source>
</evidence>